<keyword evidence="4" id="KW-1185">Reference proteome</keyword>
<dbReference type="InterPro" id="IPR036457">
    <property type="entry name" value="PPM-type-like_dom_sf"/>
</dbReference>
<keyword evidence="1" id="KW-0175">Coiled coil</keyword>
<feature type="domain" description="PPM-type phosphatase" evidence="2">
    <location>
        <begin position="14"/>
        <end position="193"/>
    </location>
</feature>
<dbReference type="EMBL" id="FQWQ01000002">
    <property type="protein sequence ID" value="SHH24725.1"/>
    <property type="molecule type" value="Genomic_DNA"/>
</dbReference>
<evidence type="ECO:0000256" key="1">
    <source>
        <dbReference type="SAM" id="Coils"/>
    </source>
</evidence>
<evidence type="ECO:0000313" key="3">
    <source>
        <dbReference type="EMBL" id="SHH24725.1"/>
    </source>
</evidence>
<organism evidence="3 4">
    <name type="scientific">Chryseolinea serpens</name>
    <dbReference type="NCBI Taxonomy" id="947013"/>
    <lineage>
        <taxon>Bacteria</taxon>
        <taxon>Pseudomonadati</taxon>
        <taxon>Bacteroidota</taxon>
        <taxon>Cytophagia</taxon>
        <taxon>Cytophagales</taxon>
        <taxon>Fulvivirgaceae</taxon>
        <taxon>Chryseolinea</taxon>
    </lineage>
</organism>
<dbReference type="STRING" id="947013.SAMN04488109_3352"/>
<evidence type="ECO:0000313" key="4">
    <source>
        <dbReference type="Proteomes" id="UP000184212"/>
    </source>
</evidence>
<sequence length="247" mass="28384">MKVYQLLKIGEHHTNHCEDFAVVESLGGQRIMCAVMDGCTMGTDSYFIATLVGKLLRKIAIEKSYTAFYNAHETKSEETELKEILEKLMLDLKQQKNQLHLNPDELLCTLILLVVDFDRNAGHVMVIGDGLVTINGQWVEYDQDNRPDYLGYHIGEEFESWYKNQKQYLAIDKIDDVSICTDGIFTFTRHDKNSYTLEKDPIAYLTLDQEGKEKDNMLSRKFSVLEKECGMRPADDLGIVRIINSKE</sequence>
<dbReference type="Pfam" id="PF13672">
    <property type="entry name" value="PP2C_2"/>
    <property type="match status" value="1"/>
</dbReference>
<dbReference type="RefSeq" id="WP_073136154.1">
    <property type="nucleotide sequence ID" value="NZ_FQWQ01000002.1"/>
</dbReference>
<accession>A0A1M5REG6</accession>
<name>A0A1M5REG6_9BACT</name>
<gene>
    <name evidence="3" type="ORF">SAMN04488109_3352</name>
</gene>
<feature type="coiled-coil region" evidence="1">
    <location>
        <begin position="75"/>
        <end position="102"/>
    </location>
</feature>
<dbReference type="InterPro" id="IPR001932">
    <property type="entry name" value="PPM-type_phosphatase-like_dom"/>
</dbReference>
<dbReference type="AlphaFoldDB" id="A0A1M5REG6"/>
<proteinExistence type="predicted"/>
<dbReference type="Proteomes" id="UP000184212">
    <property type="component" value="Unassembled WGS sequence"/>
</dbReference>
<evidence type="ECO:0000259" key="2">
    <source>
        <dbReference type="Pfam" id="PF13672"/>
    </source>
</evidence>
<dbReference type="Gene3D" id="3.60.40.10">
    <property type="entry name" value="PPM-type phosphatase domain"/>
    <property type="match status" value="1"/>
</dbReference>
<dbReference type="OrthoDB" id="654410at2"/>
<protein>
    <submittedName>
        <fullName evidence="3">Protein phosphatase 2C</fullName>
    </submittedName>
</protein>
<reference evidence="3 4" key="1">
    <citation type="submission" date="2016-11" db="EMBL/GenBank/DDBJ databases">
        <authorList>
            <person name="Jaros S."/>
            <person name="Januszkiewicz K."/>
            <person name="Wedrychowicz H."/>
        </authorList>
    </citation>
    <scope>NUCLEOTIDE SEQUENCE [LARGE SCALE GENOMIC DNA]</scope>
    <source>
        <strain evidence="3 4">DSM 24574</strain>
    </source>
</reference>